<comment type="similarity">
    <text evidence="1">Belongs to the sigma-70 factor family. ECF subfamily.</text>
</comment>
<evidence type="ECO:0000256" key="4">
    <source>
        <dbReference type="ARBA" id="ARBA00023163"/>
    </source>
</evidence>
<dbReference type="Pfam" id="PF04542">
    <property type="entry name" value="Sigma70_r2"/>
    <property type="match status" value="1"/>
</dbReference>
<dbReference type="InterPro" id="IPR036388">
    <property type="entry name" value="WH-like_DNA-bd_sf"/>
</dbReference>
<feature type="domain" description="RNA polymerase sigma-70 region 2" evidence="5">
    <location>
        <begin position="25"/>
        <end position="90"/>
    </location>
</feature>
<dbReference type="Pfam" id="PF08281">
    <property type="entry name" value="Sigma70_r4_2"/>
    <property type="match status" value="1"/>
</dbReference>
<dbReference type="Proteomes" id="UP000230084">
    <property type="component" value="Unassembled WGS sequence"/>
</dbReference>
<dbReference type="NCBIfam" id="TIGR02937">
    <property type="entry name" value="sigma70-ECF"/>
    <property type="match status" value="1"/>
</dbReference>
<dbReference type="AlphaFoldDB" id="A0A2H0RMA7"/>
<proteinExistence type="inferred from homology"/>
<reference evidence="7 8" key="1">
    <citation type="submission" date="2017-09" db="EMBL/GenBank/DDBJ databases">
        <title>Depth-based differentiation of microbial function through sediment-hosted aquifers and enrichment of novel symbionts in the deep terrestrial subsurface.</title>
        <authorList>
            <person name="Probst A.J."/>
            <person name="Ladd B."/>
            <person name="Jarett J.K."/>
            <person name="Geller-Mcgrath D.E."/>
            <person name="Sieber C.M."/>
            <person name="Emerson J.B."/>
            <person name="Anantharaman K."/>
            <person name="Thomas B.C."/>
            <person name="Malmstrom R."/>
            <person name="Stieglmeier M."/>
            <person name="Klingl A."/>
            <person name="Woyke T."/>
            <person name="Ryan C.M."/>
            <person name="Banfield J.F."/>
        </authorList>
    </citation>
    <scope>NUCLEOTIDE SEQUENCE [LARGE SCALE GENOMIC DNA]</scope>
    <source>
        <strain evidence="7">CG10_big_fil_rev_8_21_14_0_10_50_16</strain>
    </source>
</reference>
<evidence type="ECO:0008006" key="9">
    <source>
        <dbReference type="Google" id="ProtNLM"/>
    </source>
</evidence>
<evidence type="ECO:0000259" key="6">
    <source>
        <dbReference type="Pfam" id="PF08281"/>
    </source>
</evidence>
<dbReference type="GO" id="GO:0016987">
    <property type="term" value="F:sigma factor activity"/>
    <property type="evidence" value="ECO:0007669"/>
    <property type="project" value="UniProtKB-KW"/>
</dbReference>
<gene>
    <name evidence="7" type="ORF">COV06_02245</name>
</gene>
<dbReference type="GO" id="GO:0003677">
    <property type="term" value="F:DNA binding"/>
    <property type="evidence" value="ECO:0007669"/>
    <property type="project" value="InterPro"/>
</dbReference>
<dbReference type="InterPro" id="IPR007627">
    <property type="entry name" value="RNA_pol_sigma70_r2"/>
</dbReference>
<dbReference type="InterPro" id="IPR013249">
    <property type="entry name" value="RNA_pol_sigma70_r4_t2"/>
</dbReference>
<evidence type="ECO:0000256" key="1">
    <source>
        <dbReference type="ARBA" id="ARBA00010641"/>
    </source>
</evidence>
<evidence type="ECO:0000256" key="3">
    <source>
        <dbReference type="ARBA" id="ARBA00023082"/>
    </source>
</evidence>
<sequence>MNRIREQFLLHRIRSLQDAQAYAELYDAYLQRIYRFIYFKVGSKQDAEELTAEVFLGAWTYLCQEAVSNINALLYKMARNKLADFYRTKKEDVDLIAAVNIDDGTDTEADADVSAAHREVVAALKRLHSEYAQIVSMRYLDQLEIAEIAQALGKTRNNIRVTLHRAMAALKTQMTIQEHAKSTSQPIDRDQG</sequence>
<dbReference type="InterPro" id="IPR014284">
    <property type="entry name" value="RNA_pol_sigma-70_dom"/>
</dbReference>
<name>A0A2H0RMA7_9BACT</name>
<keyword evidence="4" id="KW-0804">Transcription</keyword>
<dbReference type="GO" id="GO:0006352">
    <property type="term" value="P:DNA-templated transcription initiation"/>
    <property type="evidence" value="ECO:0007669"/>
    <property type="project" value="InterPro"/>
</dbReference>
<comment type="caution">
    <text evidence="7">The sequence shown here is derived from an EMBL/GenBank/DDBJ whole genome shotgun (WGS) entry which is preliminary data.</text>
</comment>
<organism evidence="7 8">
    <name type="scientific">Candidatus Uhrbacteria bacterium CG10_big_fil_rev_8_21_14_0_10_50_16</name>
    <dbReference type="NCBI Taxonomy" id="1975039"/>
    <lineage>
        <taxon>Bacteria</taxon>
        <taxon>Candidatus Uhriibacteriota</taxon>
    </lineage>
</organism>
<keyword evidence="2" id="KW-0805">Transcription regulation</keyword>
<dbReference type="PANTHER" id="PTHR43133">
    <property type="entry name" value="RNA POLYMERASE ECF-TYPE SIGMA FACTO"/>
    <property type="match status" value="1"/>
</dbReference>
<dbReference type="Gene3D" id="1.10.1740.10">
    <property type="match status" value="1"/>
</dbReference>
<dbReference type="SUPFAM" id="SSF88946">
    <property type="entry name" value="Sigma2 domain of RNA polymerase sigma factors"/>
    <property type="match status" value="1"/>
</dbReference>
<dbReference type="InterPro" id="IPR013325">
    <property type="entry name" value="RNA_pol_sigma_r2"/>
</dbReference>
<dbReference type="CDD" id="cd06171">
    <property type="entry name" value="Sigma70_r4"/>
    <property type="match status" value="1"/>
</dbReference>
<dbReference type="SUPFAM" id="SSF88659">
    <property type="entry name" value="Sigma3 and sigma4 domains of RNA polymerase sigma factors"/>
    <property type="match status" value="1"/>
</dbReference>
<protein>
    <recommendedName>
        <fullName evidence="9">RNA polymerase sigma factor 70 region 4 type 2 domain-containing protein</fullName>
    </recommendedName>
</protein>
<dbReference type="InterPro" id="IPR013324">
    <property type="entry name" value="RNA_pol_sigma_r3/r4-like"/>
</dbReference>
<dbReference type="InterPro" id="IPR039425">
    <property type="entry name" value="RNA_pol_sigma-70-like"/>
</dbReference>
<feature type="domain" description="RNA polymerase sigma factor 70 region 4 type 2" evidence="6">
    <location>
        <begin position="118"/>
        <end position="170"/>
    </location>
</feature>
<evidence type="ECO:0000259" key="5">
    <source>
        <dbReference type="Pfam" id="PF04542"/>
    </source>
</evidence>
<dbReference type="Gene3D" id="1.10.10.10">
    <property type="entry name" value="Winged helix-like DNA-binding domain superfamily/Winged helix DNA-binding domain"/>
    <property type="match status" value="1"/>
</dbReference>
<dbReference type="PANTHER" id="PTHR43133:SF57">
    <property type="entry name" value="RNA POLYMERASE SIGMA-70 FACTOR"/>
    <property type="match status" value="1"/>
</dbReference>
<evidence type="ECO:0000313" key="8">
    <source>
        <dbReference type="Proteomes" id="UP000230084"/>
    </source>
</evidence>
<evidence type="ECO:0000256" key="2">
    <source>
        <dbReference type="ARBA" id="ARBA00023015"/>
    </source>
</evidence>
<evidence type="ECO:0000313" key="7">
    <source>
        <dbReference type="EMBL" id="PIR47682.1"/>
    </source>
</evidence>
<accession>A0A2H0RMA7</accession>
<keyword evidence="3" id="KW-0731">Sigma factor</keyword>
<dbReference type="EMBL" id="PCYM01000003">
    <property type="protein sequence ID" value="PIR47682.1"/>
    <property type="molecule type" value="Genomic_DNA"/>
</dbReference>